<gene>
    <name evidence="3" type="ORF">GSLYS_00020990001</name>
</gene>
<comment type="similarity">
    <text evidence="1">Belongs to the TCP11 family.</text>
</comment>
<keyword evidence="4" id="KW-1185">Reference proteome</keyword>
<dbReference type="EMBL" id="CAXITT010001038">
    <property type="protein sequence ID" value="CAL1547673.1"/>
    <property type="molecule type" value="Genomic_DNA"/>
</dbReference>
<dbReference type="GO" id="GO:0007165">
    <property type="term" value="P:signal transduction"/>
    <property type="evidence" value="ECO:0007669"/>
    <property type="project" value="TreeGrafter"/>
</dbReference>
<feature type="compositionally biased region" description="Basic and acidic residues" evidence="2">
    <location>
        <begin position="1"/>
        <end position="11"/>
    </location>
</feature>
<dbReference type="InterPro" id="IPR008862">
    <property type="entry name" value="Tcp11"/>
</dbReference>
<reference evidence="3 4" key="1">
    <citation type="submission" date="2024-04" db="EMBL/GenBank/DDBJ databases">
        <authorList>
            <consortium name="Genoscope - CEA"/>
            <person name="William W."/>
        </authorList>
    </citation>
    <scope>NUCLEOTIDE SEQUENCE [LARGE SCALE GENOMIC DNA]</scope>
</reference>
<evidence type="ECO:0008006" key="5">
    <source>
        <dbReference type="Google" id="ProtNLM"/>
    </source>
</evidence>
<name>A0AAV2INI0_LYMST</name>
<evidence type="ECO:0000313" key="3">
    <source>
        <dbReference type="EMBL" id="CAL1547673.1"/>
    </source>
</evidence>
<evidence type="ECO:0000256" key="2">
    <source>
        <dbReference type="SAM" id="MobiDB-lite"/>
    </source>
</evidence>
<evidence type="ECO:0000256" key="1">
    <source>
        <dbReference type="ARBA" id="ARBA00010954"/>
    </source>
</evidence>
<dbReference type="PANTHER" id="PTHR12832:SF11">
    <property type="entry name" value="LD23868P"/>
    <property type="match status" value="1"/>
</dbReference>
<comment type="caution">
    <text evidence="3">The sequence shown here is derived from an EMBL/GenBank/DDBJ whole genome shotgun (WGS) entry which is preliminary data.</text>
</comment>
<accession>A0AAV2INI0</accession>
<proteinExistence type="inferred from homology"/>
<feature type="region of interest" description="Disordered" evidence="2">
    <location>
        <begin position="1"/>
        <end position="30"/>
    </location>
</feature>
<dbReference type="PANTHER" id="PTHR12832">
    <property type="entry name" value="TESTIS-SPECIFIC PROTEIN PBS13 T-COMPLEX 11"/>
    <property type="match status" value="1"/>
</dbReference>
<dbReference type="Pfam" id="PF05794">
    <property type="entry name" value="Tcp11"/>
    <property type="match status" value="1"/>
</dbReference>
<evidence type="ECO:0000313" key="4">
    <source>
        <dbReference type="Proteomes" id="UP001497497"/>
    </source>
</evidence>
<sequence>MSSPNENDKNRPPPHPPIETGQSPSPRAANIPDELLNLVGASPPRFVSFDQLMSAADGLKNMTLAHEIAINEDFVLEETETAASSLEKQVAETVKRAYWDAFQAKINEDPPDLSMALTMLGELKESLFSILLPRHQTLKAQISEVLDLPLIKQQMEKGVFDFEYYGKFITDHMARHCAPIRDEKIAEIRAMKDIVPKFRSIMETLDLMRCDMANNTIKQMRPYIQQNSIEYERQKFTEYHETQKALGINALLYTEVWIKRNYEKLLQKSAKPQGTSAASANITPANIMSEAYMEVLEWPDPDNFPETLMLDQFRFMAMRDKLQTLGLITSVQLITYSVVGPAVEGVEDLKKQLKEHVDLLLQDVGKKGIKSVLDSIAVQVVKDVSDSLADRKLPPLNESSKQALRGQILSLGLRENTVRALMSSRLMEFIREGMSGKHMNSIRVPKGCTAVQEELAHVLGNFLRLTSHNRSVFGDHYAQIIEKLMHRSNSELSPNVSPRVNNA</sequence>
<organism evidence="3 4">
    <name type="scientific">Lymnaea stagnalis</name>
    <name type="common">Great pond snail</name>
    <name type="synonym">Helix stagnalis</name>
    <dbReference type="NCBI Taxonomy" id="6523"/>
    <lineage>
        <taxon>Eukaryota</taxon>
        <taxon>Metazoa</taxon>
        <taxon>Spiralia</taxon>
        <taxon>Lophotrochozoa</taxon>
        <taxon>Mollusca</taxon>
        <taxon>Gastropoda</taxon>
        <taxon>Heterobranchia</taxon>
        <taxon>Euthyneura</taxon>
        <taxon>Panpulmonata</taxon>
        <taxon>Hygrophila</taxon>
        <taxon>Lymnaeoidea</taxon>
        <taxon>Lymnaeidae</taxon>
        <taxon>Lymnaea</taxon>
    </lineage>
</organism>
<protein>
    <recommendedName>
        <fullName evidence="5">T-complex protein 11-like protein 1</fullName>
    </recommendedName>
</protein>
<dbReference type="AlphaFoldDB" id="A0AAV2INI0"/>
<dbReference type="Proteomes" id="UP001497497">
    <property type="component" value="Unassembled WGS sequence"/>
</dbReference>